<organism evidence="2 3">
    <name type="scientific">Proteobacteria bacterium 228</name>
    <dbReference type="NCBI Taxonomy" id="2083153"/>
    <lineage>
        <taxon>Bacteria</taxon>
        <taxon>Pseudomonadati</taxon>
        <taxon>Pseudomonadota</taxon>
    </lineage>
</organism>
<feature type="domain" description="CheW-like" evidence="1">
    <location>
        <begin position="13"/>
        <end position="157"/>
    </location>
</feature>
<gene>
    <name evidence="2" type="ORF">C4K68_24350</name>
</gene>
<dbReference type="Gene3D" id="2.30.30.40">
    <property type="entry name" value="SH3 Domains"/>
    <property type="match status" value="1"/>
</dbReference>
<protein>
    <submittedName>
        <fullName evidence="2">Chemotaxis protein CheW</fullName>
    </submittedName>
</protein>
<reference evidence="2 3" key="1">
    <citation type="submission" date="2018-02" db="EMBL/GenBank/DDBJ databases">
        <title>novel marine gammaproteobacteria from coastal saline agro ecosystem.</title>
        <authorList>
            <person name="Krishnan R."/>
            <person name="Ramesh Kumar N."/>
        </authorList>
    </citation>
    <scope>NUCLEOTIDE SEQUENCE [LARGE SCALE GENOMIC DNA]</scope>
    <source>
        <strain evidence="2 3">228</strain>
    </source>
</reference>
<dbReference type="GO" id="GO:0006935">
    <property type="term" value="P:chemotaxis"/>
    <property type="evidence" value="ECO:0007669"/>
    <property type="project" value="InterPro"/>
</dbReference>
<dbReference type="InterPro" id="IPR036061">
    <property type="entry name" value="CheW-like_dom_sf"/>
</dbReference>
<dbReference type="GO" id="GO:0005829">
    <property type="term" value="C:cytosol"/>
    <property type="evidence" value="ECO:0007669"/>
    <property type="project" value="TreeGrafter"/>
</dbReference>
<dbReference type="GO" id="GO:0007165">
    <property type="term" value="P:signal transduction"/>
    <property type="evidence" value="ECO:0007669"/>
    <property type="project" value="InterPro"/>
</dbReference>
<dbReference type="OrthoDB" id="5292973at2"/>
<dbReference type="Gene3D" id="2.40.50.180">
    <property type="entry name" value="CheA-289, Domain 4"/>
    <property type="match status" value="1"/>
</dbReference>
<name>A0A2S5KJB7_9PROT</name>
<evidence type="ECO:0000313" key="3">
    <source>
        <dbReference type="Proteomes" id="UP000238196"/>
    </source>
</evidence>
<proteinExistence type="predicted"/>
<dbReference type="Pfam" id="PF01584">
    <property type="entry name" value="CheW"/>
    <property type="match status" value="1"/>
</dbReference>
<dbReference type="SUPFAM" id="SSF50341">
    <property type="entry name" value="CheW-like"/>
    <property type="match status" value="1"/>
</dbReference>
<dbReference type="EMBL" id="PRLP01000136">
    <property type="protein sequence ID" value="PPC74725.1"/>
    <property type="molecule type" value="Genomic_DNA"/>
</dbReference>
<evidence type="ECO:0000259" key="1">
    <source>
        <dbReference type="PROSITE" id="PS50851"/>
    </source>
</evidence>
<dbReference type="PROSITE" id="PS50851">
    <property type="entry name" value="CHEW"/>
    <property type="match status" value="1"/>
</dbReference>
<dbReference type="AlphaFoldDB" id="A0A2S5KJB7"/>
<accession>A0A2S5KJB7</accession>
<dbReference type="SMART" id="SM00260">
    <property type="entry name" value="CheW"/>
    <property type="match status" value="1"/>
</dbReference>
<dbReference type="Proteomes" id="UP000238196">
    <property type="component" value="Unassembled WGS sequence"/>
</dbReference>
<dbReference type="PANTHER" id="PTHR22617:SF41">
    <property type="entry name" value="CHEMOTAXIS SIGNAL TRANSDUCTION SYSTEM ADAPTOR PROTEIN CHEW"/>
    <property type="match status" value="1"/>
</dbReference>
<evidence type="ECO:0000313" key="2">
    <source>
        <dbReference type="EMBL" id="PPC74725.1"/>
    </source>
</evidence>
<comment type="caution">
    <text evidence="2">The sequence shown here is derived from an EMBL/GenBank/DDBJ whole genome shotgun (WGS) entry which is preliminary data.</text>
</comment>
<dbReference type="InterPro" id="IPR002545">
    <property type="entry name" value="CheW-lke_dom"/>
</dbReference>
<dbReference type="PANTHER" id="PTHR22617">
    <property type="entry name" value="CHEMOTAXIS SENSOR HISTIDINE KINASE-RELATED"/>
    <property type="match status" value="1"/>
</dbReference>
<sequence length="172" mass="18592">MSNASQTFDQGTAEQYLTFSLGQETFAVSTRNVREIIEFGRLTPVPMMPASVLGVINLRGGVVPIMDLCQRFGEGETRIGRRSCIVILDVSRDEVQQTIGIVVEAVSAVLEIPPQDIEPAPTFGSHIRTDFIRGMGKIDGNIVVLLDIGRVLSLEDMQQLASTAATASKQSA</sequence>
<dbReference type="InterPro" id="IPR039315">
    <property type="entry name" value="CheW"/>
</dbReference>